<organism evidence="7 8">
    <name type="scientific">Abalone herpesvirus (isolate Abalone/Australia/Victoria/2009)</name>
    <name type="common">AbHV</name>
    <dbReference type="NCBI Taxonomy" id="1241371"/>
    <lineage>
        <taxon>Viruses</taxon>
        <taxon>Duplodnaviria</taxon>
        <taxon>Heunggongvirae</taxon>
        <taxon>Peploviricota</taxon>
        <taxon>Herviviricetes</taxon>
        <taxon>Herpesvirales</taxon>
        <taxon>Malacoherpesviridae</taxon>
        <taxon>Aurivirus</taxon>
        <taxon>Aurivirus haliotidmalaco1</taxon>
    </lineage>
</organism>
<dbReference type="Pfam" id="PF01873">
    <property type="entry name" value="eIF-5_eIF-2B"/>
    <property type="match status" value="1"/>
</dbReference>
<feature type="domain" description="Translation initiation factor IF2/IF5" evidence="6">
    <location>
        <begin position="13"/>
        <end position="119"/>
    </location>
</feature>
<comment type="similarity">
    <text evidence="1">Belongs to the eIF-2-beta/eIF-5 family.</text>
</comment>
<dbReference type="GO" id="GO:0005092">
    <property type="term" value="F:GDP-dissociation inhibitor activity"/>
    <property type="evidence" value="ECO:0007669"/>
    <property type="project" value="TreeGrafter"/>
</dbReference>
<keyword evidence="2 7" id="KW-0396">Initiation factor</keyword>
<dbReference type="SUPFAM" id="SSF75689">
    <property type="entry name" value="Zinc-binding domain of translation initiation factor 2 beta"/>
    <property type="match status" value="1"/>
</dbReference>
<name>K4JYD8_ABHV</name>
<dbReference type="InterPro" id="IPR016190">
    <property type="entry name" value="Transl_init_fac_IF2/IF5_Zn-bd"/>
</dbReference>
<proteinExistence type="inferred from homology"/>
<evidence type="ECO:0000256" key="3">
    <source>
        <dbReference type="ARBA" id="ARBA00022741"/>
    </source>
</evidence>
<evidence type="ECO:0000256" key="5">
    <source>
        <dbReference type="ARBA" id="ARBA00023134"/>
    </source>
</evidence>
<organismHost>
    <name type="scientific">Haliotidae</name>
    <name type="common">abalones</name>
    <dbReference type="NCBI Taxonomy" id="6451"/>
</organismHost>
<gene>
    <name evidence="7" type="ORF">AbHV_ORF3</name>
</gene>
<evidence type="ECO:0000313" key="7">
    <source>
        <dbReference type="EMBL" id="AFU90013.1"/>
    </source>
</evidence>
<dbReference type="RefSeq" id="YP_006908653.1">
    <property type="nucleotide sequence ID" value="NC_018874.1"/>
</dbReference>
<dbReference type="InterPro" id="IPR045196">
    <property type="entry name" value="IF2/IF5"/>
</dbReference>
<evidence type="ECO:0000256" key="1">
    <source>
        <dbReference type="ARBA" id="ARBA00010397"/>
    </source>
</evidence>
<dbReference type="GO" id="GO:0005525">
    <property type="term" value="F:GTP binding"/>
    <property type="evidence" value="ECO:0007669"/>
    <property type="project" value="UniProtKB-KW"/>
</dbReference>
<keyword evidence="3" id="KW-0547">Nucleotide-binding</keyword>
<evidence type="ECO:0000256" key="2">
    <source>
        <dbReference type="ARBA" id="ARBA00022540"/>
    </source>
</evidence>
<accession>K4JYD8</accession>
<evidence type="ECO:0000313" key="8">
    <source>
        <dbReference type="Proteomes" id="UP000029777"/>
    </source>
</evidence>
<keyword evidence="8" id="KW-1185">Reference proteome</keyword>
<dbReference type="PANTHER" id="PTHR23001">
    <property type="entry name" value="EUKARYOTIC TRANSLATION INITIATION FACTOR"/>
    <property type="match status" value="1"/>
</dbReference>
<dbReference type="KEGG" id="vg:13853622"/>
<dbReference type="OrthoDB" id="1051at548681"/>
<evidence type="ECO:0000256" key="4">
    <source>
        <dbReference type="ARBA" id="ARBA00022917"/>
    </source>
</evidence>
<reference evidence="7 8" key="1">
    <citation type="submission" date="2012-08" db="EMBL/GenBank/DDBJ databases">
        <title>Abalone herpesvirus genome reveals unexpected ancestry.</title>
        <authorList>
            <person name="Savin K.W."/>
            <person name="Fegan M."/>
            <person name="Powney R."/>
            <person name="Savage D."/>
            <person name="Wong F."/>
            <person name="Sawbridge T."/>
            <person name="Helsham J."/>
            <person name="Vardy M."/>
            <person name="Cogan N."/>
            <person name="Mohammad I."/>
            <person name="Cocks B.G."/>
            <person name="Warner S."/>
        </authorList>
    </citation>
    <scope>NUCLEOTIDE SEQUENCE [LARGE SCALE GENOMIC DNA]</scope>
    <source>
        <strain evidence="8">Isolate Abalone/Australia/Victoria/2009</strain>
    </source>
</reference>
<sequence>MEINVHPHVNTTAYRHKMPEIETRIEGGSLTKLVNVRAVAKALNRKKEHIVKFLGCVLGVGVCAQNNLIGGSVSRMKVQELIDVYIANFVLCDRCTSPETVLLSGSGNPVLRCGACGYIGRVLGEEEMIKDMVDDEW</sequence>
<dbReference type="PANTHER" id="PTHR23001:SF7">
    <property type="entry name" value="EUKARYOTIC TRANSLATION INITIATION FACTOR 5"/>
    <property type="match status" value="1"/>
</dbReference>
<dbReference type="InterPro" id="IPR002735">
    <property type="entry name" value="Transl_init_fac_IF2/IF5_dom"/>
</dbReference>
<dbReference type="SMART" id="SM00653">
    <property type="entry name" value="eIF2B_5"/>
    <property type="match status" value="1"/>
</dbReference>
<evidence type="ECO:0000259" key="6">
    <source>
        <dbReference type="SMART" id="SM00653"/>
    </source>
</evidence>
<dbReference type="Proteomes" id="UP000029777">
    <property type="component" value="Segment"/>
</dbReference>
<dbReference type="Gene3D" id="3.30.30.170">
    <property type="match status" value="1"/>
</dbReference>
<dbReference type="EMBL" id="JX453331">
    <property type="protein sequence ID" value="AFU90013.1"/>
    <property type="molecule type" value="Genomic_DNA"/>
</dbReference>
<keyword evidence="4" id="KW-0648">Protein biosynthesis</keyword>
<dbReference type="InterPro" id="IPR016189">
    <property type="entry name" value="Transl_init_fac_IF2/IF5_N"/>
</dbReference>
<protein>
    <submittedName>
        <fullName evidence="7">Putative eukaryotic translation initiation factor</fullName>
    </submittedName>
</protein>
<dbReference type="SUPFAM" id="SSF100966">
    <property type="entry name" value="Translation initiation factor 2 beta, aIF2beta, N-terminal domain"/>
    <property type="match status" value="1"/>
</dbReference>
<dbReference type="GeneID" id="13853622"/>
<keyword evidence="5" id="KW-0342">GTP-binding</keyword>